<evidence type="ECO:0000256" key="1">
    <source>
        <dbReference type="ARBA" id="ARBA00001412"/>
    </source>
</evidence>
<evidence type="ECO:0000256" key="2">
    <source>
        <dbReference type="ARBA" id="ARBA00009809"/>
    </source>
</evidence>
<keyword evidence="7" id="KW-0326">Glycosidase</keyword>
<organism evidence="10 11">
    <name type="scientific">Stachybotrys elegans</name>
    <dbReference type="NCBI Taxonomy" id="80388"/>
    <lineage>
        <taxon>Eukaryota</taxon>
        <taxon>Fungi</taxon>
        <taxon>Dikarya</taxon>
        <taxon>Ascomycota</taxon>
        <taxon>Pezizomycotina</taxon>
        <taxon>Sordariomycetes</taxon>
        <taxon>Hypocreomycetidae</taxon>
        <taxon>Hypocreales</taxon>
        <taxon>Stachybotryaceae</taxon>
        <taxon>Stachybotrys</taxon>
    </lineage>
</organism>
<gene>
    <name evidence="10" type="ORF">B0I35DRAFT_427977</name>
</gene>
<dbReference type="GO" id="GO:0005975">
    <property type="term" value="P:carbohydrate metabolic process"/>
    <property type="evidence" value="ECO:0007669"/>
    <property type="project" value="InterPro"/>
</dbReference>
<dbReference type="SUPFAM" id="SSF49785">
    <property type="entry name" value="Galactose-binding domain-like"/>
    <property type="match status" value="2"/>
</dbReference>
<dbReference type="Pfam" id="PF10435">
    <property type="entry name" value="BetaGal_dom2"/>
    <property type="match status" value="1"/>
</dbReference>
<comment type="caution">
    <text evidence="10">The sequence shown here is derived from an EMBL/GenBank/DDBJ whole genome shotgun (WGS) entry which is preliminary data.</text>
</comment>
<name>A0A8K0SXZ4_9HYPO</name>
<dbReference type="GO" id="GO:0004565">
    <property type="term" value="F:beta-galactosidase activity"/>
    <property type="evidence" value="ECO:0007669"/>
    <property type="project" value="UniProtKB-EC"/>
</dbReference>
<evidence type="ECO:0000313" key="10">
    <source>
        <dbReference type="EMBL" id="KAH7320864.1"/>
    </source>
</evidence>
<dbReference type="Pfam" id="PF01301">
    <property type="entry name" value="Glyco_hydro_35"/>
    <property type="match status" value="1"/>
</dbReference>
<dbReference type="SMART" id="SM01029">
    <property type="entry name" value="BetaGal_dom2"/>
    <property type="match status" value="1"/>
</dbReference>
<dbReference type="FunFam" id="2.102.20.10:FF:000001">
    <property type="entry name" value="Beta-galactosidase A"/>
    <property type="match status" value="1"/>
</dbReference>
<dbReference type="Pfam" id="PF13364">
    <property type="entry name" value="BetaGal_ABD2"/>
    <property type="match status" value="2"/>
</dbReference>
<keyword evidence="4" id="KW-0732">Signal</keyword>
<evidence type="ECO:0000256" key="8">
    <source>
        <dbReference type="RuleBase" id="RU003679"/>
    </source>
</evidence>
<dbReference type="PRINTS" id="PR00742">
    <property type="entry name" value="GLHYDRLASE35"/>
</dbReference>
<comment type="catalytic activity">
    <reaction evidence="1">
        <text>Hydrolysis of terminal non-reducing beta-D-galactose residues in beta-D-galactosides.</text>
        <dbReference type="EC" id="3.2.1.23"/>
    </reaction>
</comment>
<dbReference type="InterPro" id="IPR036833">
    <property type="entry name" value="BetaGal_dom3_sf"/>
</dbReference>
<evidence type="ECO:0000259" key="9">
    <source>
        <dbReference type="SMART" id="SM01029"/>
    </source>
</evidence>
<dbReference type="PANTHER" id="PTHR23421">
    <property type="entry name" value="BETA-GALACTOSIDASE RELATED"/>
    <property type="match status" value="1"/>
</dbReference>
<dbReference type="InterPro" id="IPR031330">
    <property type="entry name" value="Gly_Hdrlase_35_cat"/>
</dbReference>
<proteinExistence type="inferred from homology"/>
<dbReference type="InterPro" id="IPR017853">
    <property type="entry name" value="GH"/>
</dbReference>
<dbReference type="Gene3D" id="2.102.20.10">
    <property type="entry name" value="Beta-galactosidase, domain 2"/>
    <property type="match status" value="1"/>
</dbReference>
<dbReference type="InterPro" id="IPR025300">
    <property type="entry name" value="BetaGal_jelly_roll_dom"/>
</dbReference>
<dbReference type="EMBL" id="JAGPNK010000005">
    <property type="protein sequence ID" value="KAH7320864.1"/>
    <property type="molecule type" value="Genomic_DNA"/>
</dbReference>
<dbReference type="SUPFAM" id="SSF51011">
    <property type="entry name" value="Glycosyl hydrolase domain"/>
    <property type="match status" value="1"/>
</dbReference>
<dbReference type="InterPro" id="IPR018954">
    <property type="entry name" value="Betagal_dom2"/>
</dbReference>
<dbReference type="AlphaFoldDB" id="A0A8K0SXZ4"/>
<dbReference type="Pfam" id="PF13363">
    <property type="entry name" value="BetaGal_dom3"/>
    <property type="match status" value="1"/>
</dbReference>
<keyword evidence="6" id="KW-0325">Glycoprotein</keyword>
<feature type="domain" description="Beta-galactosidase" evidence="9">
    <location>
        <begin position="348"/>
        <end position="528"/>
    </location>
</feature>
<evidence type="ECO:0000256" key="5">
    <source>
        <dbReference type="ARBA" id="ARBA00022801"/>
    </source>
</evidence>
<evidence type="ECO:0000313" key="11">
    <source>
        <dbReference type="Proteomes" id="UP000813444"/>
    </source>
</evidence>
<keyword evidence="5 10" id="KW-0378">Hydrolase</keyword>
<reference evidence="10" key="1">
    <citation type="journal article" date="2021" name="Nat. Commun.">
        <title>Genetic determinants of endophytism in the Arabidopsis root mycobiome.</title>
        <authorList>
            <person name="Mesny F."/>
            <person name="Miyauchi S."/>
            <person name="Thiergart T."/>
            <person name="Pickel B."/>
            <person name="Atanasova L."/>
            <person name="Karlsson M."/>
            <person name="Huettel B."/>
            <person name="Barry K.W."/>
            <person name="Haridas S."/>
            <person name="Chen C."/>
            <person name="Bauer D."/>
            <person name="Andreopoulos W."/>
            <person name="Pangilinan J."/>
            <person name="LaButti K."/>
            <person name="Riley R."/>
            <person name="Lipzen A."/>
            <person name="Clum A."/>
            <person name="Drula E."/>
            <person name="Henrissat B."/>
            <person name="Kohler A."/>
            <person name="Grigoriev I.V."/>
            <person name="Martin F.M."/>
            <person name="Hacquard S."/>
        </authorList>
    </citation>
    <scope>NUCLEOTIDE SEQUENCE</scope>
    <source>
        <strain evidence="10">MPI-CAGE-CH-0235</strain>
    </source>
</reference>
<dbReference type="EC" id="3.2.1.23" evidence="3"/>
<evidence type="ECO:0000256" key="4">
    <source>
        <dbReference type="ARBA" id="ARBA00022729"/>
    </source>
</evidence>
<dbReference type="Proteomes" id="UP000813444">
    <property type="component" value="Unassembled WGS sequence"/>
</dbReference>
<evidence type="ECO:0000256" key="6">
    <source>
        <dbReference type="ARBA" id="ARBA00023180"/>
    </source>
</evidence>
<dbReference type="Gene3D" id="2.60.390.10">
    <property type="entry name" value="Beta-galactosidase, domain 3"/>
    <property type="match status" value="1"/>
</dbReference>
<evidence type="ECO:0000256" key="3">
    <source>
        <dbReference type="ARBA" id="ARBA00012756"/>
    </source>
</evidence>
<dbReference type="InterPro" id="IPR025972">
    <property type="entry name" value="BetaGal_dom3"/>
</dbReference>
<comment type="similarity">
    <text evidence="2 8">Belongs to the glycosyl hydrolase 35 family.</text>
</comment>
<protein>
    <recommendedName>
        <fullName evidence="3">beta-galactosidase</fullName>
        <ecNumber evidence="3">3.2.1.23</ecNumber>
    </recommendedName>
</protein>
<accession>A0A8K0SXZ4</accession>
<dbReference type="InterPro" id="IPR001944">
    <property type="entry name" value="Glycoside_Hdrlase_35"/>
</dbReference>
<dbReference type="Gene3D" id="3.20.20.80">
    <property type="entry name" value="Glycosidases"/>
    <property type="match status" value="1"/>
</dbReference>
<dbReference type="SUPFAM" id="SSF51445">
    <property type="entry name" value="(Trans)glycosidases"/>
    <property type="match status" value="1"/>
</dbReference>
<evidence type="ECO:0000256" key="7">
    <source>
        <dbReference type="ARBA" id="ARBA00023295"/>
    </source>
</evidence>
<sequence>MARSSGEDQSWRVSQLPLPPRRAAPLTLPSFNAFSIYSSWGFHSATQDSVDFTTGAHNFTPILSLAEELGMYVIIRPGPYVNAEENAGGFPMWLTTGAYGSLRDDDQRYTDAWSLYWEEISRLIVPHLVTNGGNVIMFQVENELDGQWTDIPNRVLNPALANYMQLLQDSAREHGVDVPLSHNSPRMDMYSWSKDFSNATGNVDVVGVDSYPSCWSCNLTECTSTGGEYTPYQVGSYYDFFAAQSPRQPSFVPEFQGGSYNPWGGPQGGCPDHIGADFANMFYRNLIYQHITAISLYMLFGGTNWGWHACPLVATSYDYSSPVSENRELWSKFYETKLLTLFTRVAKDLAHVDRLGDSTSYTDNEAITTSELRNPETNAAFYVVMHDDSTSGTQETFKLRVNTSEGEMTIPRRGRDITINGHQAKILVTDFTFGGKKLLYSTAEVLSYAVIDGSEVLALWLPEGEAGEFCVKGVSSAQLSHGSGVEAFEAQAEADTITISYIQRSGLTALDLDGSKVLLMDRETAYRFWVPTLDNDPFAPPEKTIFVQGAYLVRSAVHDADGHALYLTGDETESASLTVFAQRDIYTIYWNDVQAPITSSGGGIYVIETEGPAEFTLPELGPWKSLDSLPEIKEDYQAYPPAWVVAANTETPNPTKPASNNPVLYVDDYDIHTGNHIYRATFPTTDEPPTGILLNMTGGLAFGWSVWLNSKYIGSYHGFSYIGDEIASFSFDNATLKDGGENVLVILMDNSGHGLRELAIEPRGITEATLLGPKDEYDFTEWKIAGTAGRRENIDPIRGPLNEGGLYAERLGMHLPGFPDDDWEETVAPGETIVVPEAGVRVFRTTVPLHVPEGLDVSISFRLTSTSDGTFTPSDDAYSNRLRALLFVNGYQYGRFSPHIGHQIDFPVPPGILNYDGDNTIVLTVWSQSAEGVEMKVEWLVNYVHTSSFNMLFDSSYLRPGWTEERLQYE</sequence>
<keyword evidence="11" id="KW-1185">Reference proteome</keyword>
<dbReference type="OrthoDB" id="1657402at2759"/>
<dbReference type="SUPFAM" id="SSF117100">
    <property type="entry name" value="Beta-galactosidase LacA, domain 3"/>
    <property type="match status" value="1"/>
</dbReference>
<dbReference type="InterPro" id="IPR037110">
    <property type="entry name" value="Betagal_dom2_sf"/>
</dbReference>
<dbReference type="InterPro" id="IPR008979">
    <property type="entry name" value="Galactose-bd-like_sf"/>
</dbReference>
<dbReference type="Gene3D" id="2.60.120.260">
    <property type="entry name" value="Galactose-binding domain-like"/>
    <property type="match status" value="2"/>
</dbReference>